<gene>
    <name evidence="2" type="ORF">EPI11_14475</name>
</gene>
<organism evidence="2 3">
    <name type="scientific">Flavobacterium cerinum</name>
    <dbReference type="NCBI Taxonomy" id="2502784"/>
    <lineage>
        <taxon>Bacteria</taxon>
        <taxon>Pseudomonadati</taxon>
        <taxon>Bacteroidota</taxon>
        <taxon>Flavobacteriia</taxon>
        <taxon>Flavobacteriales</taxon>
        <taxon>Flavobacteriaceae</taxon>
        <taxon>Flavobacterium</taxon>
    </lineage>
</organism>
<evidence type="ECO:0000313" key="3">
    <source>
        <dbReference type="Proteomes" id="UP000287527"/>
    </source>
</evidence>
<dbReference type="AlphaFoldDB" id="A0A444GS18"/>
<reference evidence="2 3" key="1">
    <citation type="submission" date="2019-01" db="EMBL/GenBank/DDBJ databases">
        <title>Flavobacterium sp. nov.,isolated from freshwater.</title>
        <authorList>
            <person name="Zhang R."/>
            <person name="Du Z.-J."/>
        </authorList>
    </citation>
    <scope>NUCLEOTIDE SEQUENCE [LARGE SCALE GENOMIC DNA]</scope>
    <source>
        <strain evidence="2 3">1E403</strain>
    </source>
</reference>
<dbReference type="SUPFAM" id="SSF52218">
    <property type="entry name" value="Flavoproteins"/>
    <property type="match status" value="1"/>
</dbReference>
<dbReference type="InterPro" id="IPR029039">
    <property type="entry name" value="Flavoprotein-like_sf"/>
</dbReference>
<dbReference type="Proteomes" id="UP000287527">
    <property type="component" value="Unassembled WGS sequence"/>
</dbReference>
<keyword evidence="1" id="KW-0812">Transmembrane</keyword>
<dbReference type="RefSeq" id="WP_128390696.1">
    <property type="nucleotide sequence ID" value="NZ_SBII01000011.1"/>
</dbReference>
<keyword evidence="1" id="KW-0472">Membrane</keyword>
<comment type="caution">
    <text evidence="2">The sequence shown here is derived from an EMBL/GenBank/DDBJ whole genome shotgun (WGS) entry which is preliminary data.</text>
</comment>
<keyword evidence="3" id="KW-1185">Reference proteome</keyword>
<dbReference type="EMBL" id="SBII01000011">
    <property type="protein sequence ID" value="RWW93738.1"/>
    <property type="molecule type" value="Genomic_DNA"/>
</dbReference>
<keyword evidence="1" id="KW-1133">Transmembrane helix</keyword>
<evidence type="ECO:0000256" key="1">
    <source>
        <dbReference type="SAM" id="Phobius"/>
    </source>
</evidence>
<proteinExistence type="predicted"/>
<feature type="transmembrane region" description="Helical" evidence="1">
    <location>
        <begin position="256"/>
        <end position="278"/>
    </location>
</feature>
<dbReference type="OrthoDB" id="4547866at2"/>
<sequence length="303" mass="34603">MKNVLVIYFSQSGQLKDIAKNISAPLLNDPNVNVVFHQIEMENPFPFPWNKELFFDAFPESFLQIPAKLKPVSQEILNVKYDLILFHYQVWFLSPSIPINSFLKSPEAKMLLNNTPVVTISGSRNMWYLAQEKVKALLKENGALLKGNIALVDRAGNLISVITIVEWMFSGKKTKHLGIFPLPGVSEKDINESVKFGETIKETLHNGDFNGLQERLLAQDAVKVSPYLVAVDKKGNFVFSKWSSFIIKRNEKRRKLLKVFVIYLVLAIWVISPIVYILHVLTYPFKIGKNKKTVKYYKGVESV</sequence>
<name>A0A444GS18_9FLAO</name>
<accession>A0A444GS18</accession>
<dbReference type="Gene3D" id="3.40.50.360">
    <property type="match status" value="1"/>
</dbReference>
<protein>
    <submittedName>
        <fullName evidence="2">Dialkylresorcinol condensing enzyme DarA</fullName>
    </submittedName>
</protein>
<evidence type="ECO:0000313" key="2">
    <source>
        <dbReference type="EMBL" id="RWW93738.1"/>
    </source>
</evidence>